<dbReference type="InterPro" id="IPR029069">
    <property type="entry name" value="HotDog_dom_sf"/>
</dbReference>
<reference evidence="1 2" key="1">
    <citation type="submission" date="2016-11" db="EMBL/GenBank/DDBJ databases">
        <authorList>
            <person name="Jaros S."/>
            <person name="Januszkiewicz K."/>
            <person name="Wedrychowicz H."/>
        </authorList>
    </citation>
    <scope>NUCLEOTIDE SEQUENCE [LARGE SCALE GENOMIC DNA]</scope>
    <source>
        <strain evidence="1 2">DSM 44523</strain>
    </source>
</reference>
<dbReference type="Proteomes" id="UP000184501">
    <property type="component" value="Unassembled WGS sequence"/>
</dbReference>
<proteinExistence type="predicted"/>
<dbReference type="RefSeq" id="WP_073489671.1">
    <property type="nucleotide sequence ID" value="NZ_FQVN01000016.1"/>
</dbReference>
<dbReference type="SUPFAM" id="SSF54637">
    <property type="entry name" value="Thioesterase/thiol ester dehydrase-isomerase"/>
    <property type="match status" value="1"/>
</dbReference>
<keyword evidence="1" id="KW-0378">Hydrolase</keyword>
<dbReference type="PANTHER" id="PTHR31793">
    <property type="entry name" value="4-HYDROXYBENZOYL-COA THIOESTERASE FAMILY MEMBER"/>
    <property type="match status" value="1"/>
</dbReference>
<dbReference type="STRING" id="2017.SAMN05444320_11621"/>
<dbReference type="Pfam" id="PF13279">
    <property type="entry name" value="4HBT_2"/>
    <property type="match status" value="1"/>
</dbReference>
<accession>A0A1M5NLA9</accession>
<name>A0A1M5NLA9_STRHI</name>
<evidence type="ECO:0000313" key="1">
    <source>
        <dbReference type="EMBL" id="SHG89979.1"/>
    </source>
</evidence>
<dbReference type="CDD" id="cd00586">
    <property type="entry name" value="4HBT"/>
    <property type="match status" value="1"/>
</dbReference>
<dbReference type="OrthoDB" id="9799036at2"/>
<dbReference type="GO" id="GO:0047617">
    <property type="term" value="F:fatty acyl-CoA hydrolase activity"/>
    <property type="evidence" value="ECO:0007669"/>
    <property type="project" value="TreeGrafter"/>
</dbReference>
<protein>
    <submittedName>
        <fullName evidence="1">Acyl-CoA thioester hydrolase</fullName>
    </submittedName>
</protein>
<dbReference type="AlphaFoldDB" id="A0A1M5NLA9"/>
<dbReference type="Gene3D" id="3.10.129.10">
    <property type="entry name" value="Hotdog Thioesterase"/>
    <property type="match status" value="1"/>
</dbReference>
<gene>
    <name evidence="1" type="ORF">SAMN05444320_11621</name>
</gene>
<keyword evidence="2" id="KW-1185">Reference proteome</keyword>
<dbReference type="EMBL" id="FQVN01000016">
    <property type="protein sequence ID" value="SHG89979.1"/>
    <property type="molecule type" value="Genomic_DNA"/>
</dbReference>
<evidence type="ECO:0000313" key="2">
    <source>
        <dbReference type="Proteomes" id="UP000184501"/>
    </source>
</evidence>
<dbReference type="PANTHER" id="PTHR31793:SF24">
    <property type="entry name" value="LONG-CHAIN ACYL-COA THIOESTERASE FADM"/>
    <property type="match status" value="1"/>
</dbReference>
<dbReference type="InterPro" id="IPR050563">
    <property type="entry name" value="4-hydroxybenzoyl-CoA_TE"/>
</dbReference>
<organism evidence="1 2">
    <name type="scientific">Streptoalloteichus hindustanus</name>
    <dbReference type="NCBI Taxonomy" id="2017"/>
    <lineage>
        <taxon>Bacteria</taxon>
        <taxon>Bacillati</taxon>
        <taxon>Actinomycetota</taxon>
        <taxon>Actinomycetes</taxon>
        <taxon>Pseudonocardiales</taxon>
        <taxon>Pseudonocardiaceae</taxon>
        <taxon>Streptoalloteichus</taxon>
    </lineage>
</organism>
<sequence>MGAFVTEVQPRWSDMDAFGHVNHANTVTLLEDARVAMLFVEAARHGVDGLARGMVVARLAVDYHAPLLFTGEPVCVRIAVRDLKVASFVLDYTVHGGRSGDGPVVASAQTLMAPYDVANTRPRRLTETERDFLAAFHAGGGVA</sequence>